<proteinExistence type="predicted"/>
<name>A0A0X8FLB4_9LACT</name>
<evidence type="ECO:0000313" key="2">
    <source>
        <dbReference type="Proteomes" id="UP000062260"/>
    </source>
</evidence>
<reference evidence="1 2" key="1">
    <citation type="journal article" date="2016" name="Genome Announc.">
        <title>Complete Genome Sequences of Aerococcus christensenii CCUG 28831T, Aerococcus sanguinicola CCUG 43001T, Aerococcus urinae CCUG 36881T, Aerococcus urinaeequi CCUG 28094T, Aerococcus urinaehominis CCUG 42038 BT, and Aerococcus viridans CCUG 4311T.</title>
        <authorList>
            <person name="Carkaci D."/>
            <person name="Dargis R."/>
            <person name="Nielsen X.C."/>
            <person name="Skovgaard O."/>
            <person name="Fuursted K."/>
            <person name="Christensen J.J."/>
        </authorList>
    </citation>
    <scope>NUCLEOTIDE SEQUENCE [LARGE SCALE GENOMIC DNA]</scope>
    <source>
        <strain evidence="1 2">CCUG42038B</strain>
    </source>
</reference>
<dbReference type="EMBL" id="CP014163">
    <property type="protein sequence ID" value="AMB99184.1"/>
    <property type="molecule type" value="Genomic_DNA"/>
</dbReference>
<evidence type="ECO:0000313" key="1">
    <source>
        <dbReference type="EMBL" id="AMB99184.1"/>
    </source>
</evidence>
<accession>A0A0X8FLB4</accession>
<dbReference type="OrthoDB" id="2135964at2"/>
<protein>
    <submittedName>
        <fullName evidence="1">Uncharacterized protein</fullName>
    </submittedName>
</protein>
<sequence>MGYQLSVLELASPYRPTTLKYDRRLLQAVITLIDRCFAPSLLSYGQPVDSEHLRWRFIFRHSGAAFLAYRLASQALHPLPVKGGLAYGLLEFNPDQEKFTGPTLERAQAALNASKSFPDQSLLYDGGYQEDLLVNVQLANWRQLKSSISAAGYFISQMLEWQSPLYLSDCQVDVASLDFSGLLQEIQIIQAHINTDSELSHYSKADLSQLKPAQALDLLACFQKSRYHWQDILPKGYASPIAKAVGTSRQNIDYHFKNSQLANERSLAANICLSLTREEGYL</sequence>
<organism evidence="1 2">
    <name type="scientific">Aerococcus urinaehominis</name>
    <dbReference type="NCBI Taxonomy" id="128944"/>
    <lineage>
        <taxon>Bacteria</taxon>
        <taxon>Bacillati</taxon>
        <taxon>Bacillota</taxon>
        <taxon>Bacilli</taxon>
        <taxon>Lactobacillales</taxon>
        <taxon>Aerococcaceae</taxon>
        <taxon>Aerococcus</taxon>
    </lineage>
</organism>
<dbReference type="Proteomes" id="UP000062260">
    <property type="component" value="Chromosome"/>
</dbReference>
<dbReference type="KEGG" id="auh:AWM75_03810"/>
<dbReference type="STRING" id="128944.AWM75_03810"/>
<dbReference type="RefSeq" id="WP_067978429.1">
    <property type="nucleotide sequence ID" value="NZ_CP014163.1"/>
</dbReference>
<reference evidence="2" key="2">
    <citation type="submission" date="2016-01" db="EMBL/GenBank/DDBJ databases">
        <title>Six Aerococcus type strain genome sequencing and assembly using PacBio and Illumina Hiseq.</title>
        <authorList>
            <person name="Carkaci D."/>
            <person name="Dargis R."/>
            <person name="Nielsen X.C."/>
            <person name="Skovgaard O."/>
            <person name="Fuursted K."/>
            <person name="Christensen J.J."/>
        </authorList>
    </citation>
    <scope>NUCLEOTIDE SEQUENCE [LARGE SCALE GENOMIC DNA]</scope>
    <source>
        <strain evidence="2">CCUG42038B</strain>
    </source>
</reference>
<dbReference type="AlphaFoldDB" id="A0A0X8FLB4"/>
<gene>
    <name evidence="1" type="ORF">AWM75_03810</name>
</gene>
<keyword evidence="2" id="KW-1185">Reference proteome</keyword>